<gene>
    <name evidence="6" type="primary">glsA</name>
    <name evidence="7" type="ORF">C725_2364</name>
</gene>
<dbReference type="PANTHER" id="PTHR12544:SF29">
    <property type="entry name" value="GLUTAMINASE"/>
    <property type="match status" value="1"/>
</dbReference>
<comment type="catalytic activity">
    <reaction evidence="5 6">
        <text>L-glutamine + H2O = L-glutamate + NH4(+)</text>
        <dbReference type="Rhea" id="RHEA:15889"/>
        <dbReference type="ChEBI" id="CHEBI:15377"/>
        <dbReference type="ChEBI" id="CHEBI:28938"/>
        <dbReference type="ChEBI" id="CHEBI:29985"/>
        <dbReference type="ChEBI" id="CHEBI:58359"/>
        <dbReference type="EC" id="3.5.1.2"/>
    </reaction>
</comment>
<dbReference type="GO" id="GO:0006543">
    <property type="term" value="P:L-glutamine catabolic process"/>
    <property type="evidence" value="ECO:0007669"/>
    <property type="project" value="TreeGrafter"/>
</dbReference>
<accession>M2TKZ8</accession>
<dbReference type="Proteomes" id="UP000011717">
    <property type="component" value="Unassembled WGS sequence"/>
</dbReference>
<dbReference type="InterPro" id="IPR015868">
    <property type="entry name" value="Glutaminase"/>
</dbReference>
<feature type="binding site" evidence="6">
    <location>
        <position position="260"/>
    </location>
    <ligand>
        <name>substrate</name>
    </ligand>
</feature>
<evidence type="ECO:0000256" key="5">
    <source>
        <dbReference type="ARBA" id="ARBA00049534"/>
    </source>
</evidence>
<protein>
    <recommendedName>
        <fullName evidence="3 6">Glutaminase</fullName>
        <ecNumber evidence="3 6">3.5.1.2</ecNumber>
    </recommendedName>
</protein>
<feature type="binding site" evidence="6">
    <location>
        <position position="113"/>
    </location>
    <ligand>
        <name>substrate</name>
    </ligand>
</feature>
<dbReference type="Gene3D" id="3.40.710.10">
    <property type="entry name" value="DD-peptidase/beta-lactamase superfamily"/>
    <property type="match status" value="1"/>
</dbReference>
<comment type="caution">
    <text evidence="7">The sequence shown here is derived from an EMBL/GenBank/DDBJ whole genome shotgun (WGS) entry which is preliminary data.</text>
</comment>
<proteinExistence type="inferred from homology"/>
<dbReference type="GO" id="GO:0004359">
    <property type="term" value="F:glutaminase activity"/>
    <property type="evidence" value="ECO:0007669"/>
    <property type="project" value="UniProtKB-UniRule"/>
</dbReference>
<keyword evidence="6" id="KW-0007">Acetylation</keyword>
<dbReference type="GO" id="GO:0006537">
    <property type="term" value="P:glutamate biosynthetic process"/>
    <property type="evidence" value="ECO:0007669"/>
    <property type="project" value="TreeGrafter"/>
</dbReference>
<dbReference type="PATRIC" id="fig|1234595.3.peg.2366"/>
<dbReference type="RefSeq" id="WP_008603132.1">
    <property type="nucleotide sequence ID" value="NZ_AMRV01000008.1"/>
</dbReference>
<dbReference type="InterPro" id="IPR012338">
    <property type="entry name" value="Beta-lactam/transpept-like"/>
</dbReference>
<feature type="binding site" evidence="6">
    <location>
        <position position="190"/>
    </location>
    <ligand>
        <name>substrate</name>
    </ligand>
</feature>
<dbReference type="EMBL" id="AMRV01000008">
    <property type="protein sequence ID" value="EMD82326.1"/>
    <property type="molecule type" value="Genomic_DNA"/>
</dbReference>
<reference evidence="7 8" key="1">
    <citation type="journal article" date="2013" name="Genome Announc.">
        <title>Draft Genome Sequence of Strain JLT2015T, Belonging to the Family Sphingomonadaceae of the Alphaproteobacteria.</title>
        <authorList>
            <person name="Tang K."/>
            <person name="Liu K."/>
            <person name="Li S."/>
            <person name="Jiao N."/>
        </authorList>
    </citation>
    <scope>NUCLEOTIDE SEQUENCE [LARGE SCALE GENOMIC DNA]</scope>
    <source>
        <strain evidence="7 8">JLT2015</strain>
    </source>
</reference>
<evidence type="ECO:0000256" key="3">
    <source>
        <dbReference type="ARBA" id="ARBA00012918"/>
    </source>
</evidence>
<evidence type="ECO:0000313" key="7">
    <source>
        <dbReference type="EMBL" id="EMD82326.1"/>
    </source>
</evidence>
<evidence type="ECO:0000313" key="8">
    <source>
        <dbReference type="Proteomes" id="UP000011717"/>
    </source>
</evidence>
<evidence type="ECO:0000256" key="4">
    <source>
        <dbReference type="ARBA" id="ARBA00022801"/>
    </source>
</evidence>
<dbReference type="Pfam" id="PF04960">
    <property type="entry name" value="Glutaminase"/>
    <property type="match status" value="1"/>
</dbReference>
<keyword evidence="4 6" id="KW-0378">Hydrolase</keyword>
<dbReference type="HAMAP" id="MF_00313">
    <property type="entry name" value="Glutaminase"/>
    <property type="match status" value="1"/>
</dbReference>
<dbReference type="EC" id="3.5.1.2" evidence="3 6"/>
<dbReference type="AlphaFoldDB" id="M2TKZ8"/>
<dbReference type="SUPFAM" id="SSF56601">
    <property type="entry name" value="beta-lactamase/transpeptidase-like"/>
    <property type="match status" value="1"/>
</dbReference>
<dbReference type="PANTHER" id="PTHR12544">
    <property type="entry name" value="GLUTAMINASE"/>
    <property type="match status" value="1"/>
</dbReference>
<organism evidence="7 8">
    <name type="scientific">Pacificimonas flava</name>
    <dbReference type="NCBI Taxonomy" id="1234595"/>
    <lineage>
        <taxon>Bacteria</taxon>
        <taxon>Pseudomonadati</taxon>
        <taxon>Pseudomonadota</taxon>
        <taxon>Alphaproteobacteria</taxon>
        <taxon>Sphingomonadales</taxon>
        <taxon>Sphingosinicellaceae</taxon>
        <taxon>Pacificimonas</taxon>
    </lineage>
</organism>
<feature type="binding site" evidence="6">
    <location>
        <position position="63"/>
    </location>
    <ligand>
        <name>substrate</name>
    </ligand>
</feature>
<comment type="subunit">
    <text evidence="2 6">Homotetramer.</text>
</comment>
<evidence type="ECO:0000256" key="6">
    <source>
        <dbReference type="HAMAP-Rule" id="MF_00313"/>
    </source>
</evidence>
<evidence type="ECO:0000256" key="1">
    <source>
        <dbReference type="ARBA" id="ARBA00011076"/>
    </source>
</evidence>
<keyword evidence="8" id="KW-1185">Reference proteome</keyword>
<name>M2TKZ8_9SPHN</name>
<feature type="binding site" evidence="6">
    <location>
        <position position="159"/>
    </location>
    <ligand>
        <name>substrate</name>
    </ligand>
</feature>
<feature type="binding site" evidence="6">
    <location>
        <position position="166"/>
    </location>
    <ligand>
        <name>substrate</name>
    </ligand>
</feature>
<dbReference type="FunFam" id="3.40.710.10:FF:000005">
    <property type="entry name" value="Glutaminase"/>
    <property type="match status" value="1"/>
</dbReference>
<evidence type="ECO:0000256" key="2">
    <source>
        <dbReference type="ARBA" id="ARBA00011881"/>
    </source>
</evidence>
<dbReference type="NCBIfam" id="NF002133">
    <property type="entry name" value="PRK00971.1-2"/>
    <property type="match status" value="1"/>
</dbReference>
<feature type="binding site" evidence="6">
    <location>
        <position position="242"/>
    </location>
    <ligand>
        <name>substrate</name>
    </ligand>
</feature>
<dbReference type="OrthoDB" id="9788822at2"/>
<comment type="similarity">
    <text evidence="1 6">Belongs to the glutaminase family.</text>
</comment>
<dbReference type="NCBIfam" id="TIGR03814">
    <property type="entry name" value="Gln_ase"/>
    <property type="match status" value="1"/>
</dbReference>
<sequence length="307" mass="33362">MDLQEIVDDTYRALADSRGAGKVADYIPALAEVDAAKFGIAVVTPDGRRFTAGDAAEPFSIQSISKVFVLALAIDRHGDALFDVVGREPSGDPFNSIVQLERERGIPRNPFINAGAIVTTDRLIDRRSDEDAFDELVSLLRKLARDDSVDYDRDVAQSESRTGARNRSLAYFMEDFGRLLNPVETVLGVYFRQCALTMSCEQLAEAALFLACDGVDPETGHRVTTTARCRRINSLMLTCGHYDNSGQFAFEVGFCGKSGVGGGILAIVPDRASIAVWSPGLNREGTSLLGARALREIAERTGWSIFG</sequence>